<dbReference type="GO" id="GO:0003700">
    <property type="term" value="F:DNA-binding transcription factor activity"/>
    <property type="evidence" value="ECO:0007669"/>
    <property type="project" value="InterPro"/>
</dbReference>
<proteinExistence type="predicted"/>
<dbReference type="PROSITE" id="PS01124">
    <property type="entry name" value="HTH_ARAC_FAMILY_2"/>
    <property type="match status" value="1"/>
</dbReference>
<sequence length="309" mass="33018">MPARSGATFRDWQRASQSVAAAYFPHELTPLGGGGDPRLTLRTVDLGPVLIGYVGWGADVAVACDYPAAYEVNLPLTGHLESRGRHGTVTSVAGQATVFRADTPSLISHWDATCTVLGVKFDRDWMDREAERVLGRPGTVGSLPDQVRLDAAGPGRDWRHLVAGLSSHARTTPLFSDQPVVRAQLAGAVSAGFLLAVCPEDGGPPARPRMISRVVDAVADDPARAWTAAEMADVAGTSVRRLQDGFRRWMGCTPTEHLVAVRLHRARADLAARPGLTISQVAAAWGFSSASRFAAAFRRRYGHPPSAAR</sequence>
<keyword evidence="6" id="KW-1185">Reference proteome</keyword>
<reference evidence="5 6" key="1">
    <citation type="submission" date="2016-10" db="EMBL/GenBank/DDBJ databases">
        <authorList>
            <person name="de Groot N.N."/>
        </authorList>
    </citation>
    <scope>NUCLEOTIDE SEQUENCE [LARGE SCALE GENOMIC DNA]</scope>
    <source>
        <strain evidence="5 6">CGMCC 4.3143</strain>
    </source>
</reference>
<protein>
    <submittedName>
        <fullName evidence="5">AraC-type DNA-binding protein</fullName>
    </submittedName>
</protein>
<accession>A0A1G7JPX4</accession>
<dbReference type="InterPro" id="IPR035418">
    <property type="entry name" value="AraC-bd_2"/>
</dbReference>
<dbReference type="AlphaFoldDB" id="A0A1G7JPX4"/>
<dbReference type="InterPro" id="IPR009057">
    <property type="entry name" value="Homeodomain-like_sf"/>
</dbReference>
<dbReference type="Proteomes" id="UP000198967">
    <property type="component" value="Unassembled WGS sequence"/>
</dbReference>
<dbReference type="PANTHER" id="PTHR46796">
    <property type="entry name" value="HTH-TYPE TRANSCRIPTIONAL ACTIVATOR RHAS-RELATED"/>
    <property type="match status" value="1"/>
</dbReference>
<organism evidence="5 6">
    <name type="scientific">Pseudonocardia oroxyli</name>
    <dbReference type="NCBI Taxonomy" id="366584"/>
    <lineage>
        <taxon>Bacteria</taxon>
        <taxon>Bacillati</taxon>
        <taxon>Actinomycetota</taxon>
        <taxon>Actinomycetes</taxon>
        <taxon>Pseudonocardiales</taxon>
        <taxon>Pseudonocardiaceae</taxon>
        <taxon>Pseudonocardia</taxon>
    </lineage>
</organism>
<dbReference type="PROSITE" id="PS00041">
    <property type="entry name" value="HTH_ARAC_FAMILY_1"/>
    <property type="match status" value="1"/>
</dbReference>
<evidence type="ECO:0000256" key="2">
    <source>
        <dbReference type="ARBA" id="ARBA00023125"/>
    </source>
</evidence>
<evidence type="ECO:0000313" key="5">
    <source>
        <dbReference type="EMBL" id="SDF26844.1"/>
    </source>
</evidence>
<keyword evidence="2 5" id="KW-0238">DNA-binding</keyword>
<feature type="domain" description="HTH araC/xylS-type" evidence="4">
    <location>
        <begin position="212"/>
        <end position="309"/>
    </location>
</feature>
<dbReference type="SUPFAM" id="SSF46689">
    <property type="entry name" value="Homeodomain-like"/>
    <property type="match status" value="2"/>
</dbReference>
<dbReference type="GO" id="GO:0043565">
    <property type="term" value="F:sequence-specific DNA binding"/>
    <property type="evidence" value="ECO:0007669"/>
    <property type="project" value="InterPro"/>
</dbReference>
<keyword evidence="3" id="KW-0804">Transcription</keyword>
<evidence type="ECO:0000259" key="4">
    <source>
        <dbReference type="PROSITE" id="PS01124"/>
    </source>
</evidence>
<dbReference type="InterPro" id="IPR018062">
    <property type="entry name" value="HTH_AraC-typ_CS"/>
</dbReference>
<evidence type="ECO:0000256" key="3">
    <source>
        <dbReference type="ARBA" id="ARBA00023163"/>
    </source>
</evidence>
<dbReference type="EMBL" id="FNBE01000004">
    <property type="protein sequence ID" value="SDF26844.1"/>
    <property type="molecule type" value="Genomic_DNA"/>
</dbReference>
<keyword evidence="1" id="KW-0805">Transcription regulation</keyword>
<dbReference type="SMART" id="SM00342">
    <property type="entry name" value="HTH_ARAC"/>
    <property type="match status" value="1"/>
</dbReference>
<evidence type="ECO:0000256" key="1">
    <source>
        <dbReference type="ARBA" id="ARBA00023015"/>
    </source>
</evidence>
<dbReference type="Gene3D" id="1.10.10.60">
    <property type="entry name" value="Homeodomain-like"/>
    <property type="match status" value="1"/>
</dbReference>
<dbReference type="STRING" id="366584.SAMN05216377_104120"/>
<dbReference type="PRINTS" id="PR00032">
    <property type="entry name" value="HTHARAC"/>
</dbReference>
<dbReference type="RefSeq" id="WP_093078865.1">
    <property type="nucleotide sequence ID" value="NZ_FNBE01000004.1"/>
</dbReference>
<dbReference type="PANTHER" id="PTHR46796:SF6">
    <property type="entry name" value="ARAC SUBFAMILY"/>
    <property type="match status" value="1"/>
</dbReference>
<dbReference type="Pfam" id="PF12833">
    <property type="entry name" value="HTH_18"/>
    <property type="match status" value="1"/>
</dbReference>
<evidence type="ECO:0000313" key="6">
    <source>
        <dbReference type="Proteomes" id="UP000198967"/>
    </source>
</evidence>
<name>A0A1G7JPX4_PSEOR</name>
<dbReference type="InterPro" id="IPR050204">
    <property type="entry name" value="AraC_XylS_family_regulators"/>
</dbReference>
<dbReference type="Pfam" id="PF14525">
    <property type="entry name" value="AraC_binding_2"/>
    <property type="match status" value="1"/>
</dbReference>
<dbReference type="InterPro" id="IPR020449">
    <property type="entry name" value="Tscrpt_reg_AraC-type_HTH"/>
</dbReference>
<dbReference type="OrthoDB" id="5464689at2"/>
<gene>
    <name evidence="5" type="ORF">SAMN05216377_104120</name>
</gene>
<dbReference type="InterPro" id="IPR018060">
    <property type="entry name" value="HTH_AraC"/>
</dbReference>